<dbReference type="RefSeq" id="WP_072836746.1">
    <property type="nucleotide sequence ID" value="NZ_FQUU01000020.1"/>
</dbReference>
<keyword evidence="2 4" id="KW-0472">Membrane</keyword>
<dbReference type="SUPFAM" id="SSF103088">
    <property type="entry name" value="OmpA-like"/>
    <property type="match status" value="1"/>
</dbReference>
<dbReference type="InterPro" id="IPR039567">
    <property type="entry name" value="Gly-zipper"/>
</dbReference>
<feature type="domain" description="OmpA-like" evidence="6">
    <location>
        <begin position="94"/>
        <end position="211"/>
    </location>
</feature>
<organism evidence="7 8">
    <name type="scientific">Flavisolibacter ginsengisoli DSM 18119</name>
    <dbReference type="NCBI Taxonomy" id="1121884"/>
    <lineage>
        <taxon>Bacteria</taxon>
        <taxon>Pseudomonadati</taxon>
        <taxon>Bacteroidota</taxon>
        <taxon>Chitinophagia</taxon>
        <taxon>Chitinophagales</taxon>
        <taxon>Chitinophagaceae</taxon>
        <taxon>Flavisolibacter</taxon>
    </lineage>
</organism>
<keyword evidence="8" id="KW-1185">Reference proteome</keyword>
<dbReference type="InterPro" id="IPR036737">
    <property type="entry name" value="OmpA-like_sf"/>
</dbReference>
<accession>A0A1M5EU50</accession>
<comment type="subcellular location">
    <subcellularLocation>
        <location evidence="1">Cell outer membrane</location>
    </subcellularLocation>
</comment>
<dbReference type="PRINTS" id="PR01023">
    <property type="entry name" value="NAFLGMOTY"/>
</dbReference>
<sequence length="223" mass="23276">MKTIKLLTVTIALMGLIATGCKSMNKTQKGAVIGAAGGGAIGAVIGKAAGNTAMGAIIGAAVGGATGAVIGHKMDKQAEEMKKVLGDAEVRRVGEGIVIDFKEKVLFGFDRSDLGASAATNLDKLINVLNKYPDTDIKILGHTDNKGTAEYNQGLSERRANSVSGYLRNHGINSGRISTKGMGENDPIASNDTEEGRSQNRRVEFVITANEKMKADAKKEAGQ</sequence>
<evidence type="ECO:0000313" key="8">
    <source>
        <dbReference type="Proteomes" id="UP000184048"/>
    </source>
</evidence>
<dbReference type="InterPro" id="IPR006665">
    <property type="entry name" value="OmpA-like"/>
</dbReference>
<protein>
    <submittedName>
        <fullName evidence="7">Outer membrane protein OmpA</fullName>
    </submittedName>
</protein>
<dbReference type="InterPro" id="IPR050330">
    <property type="entry name" value="Bact_OuterMem_StrucFunc"/>
</dbReference>
<dbReference type="CDD" id="cd07185">
    <property type="entry name" value="OmpA_C-like"/>
    <property type="match status" value="1"/>
</dbReference>
<dbReference type="STRING" id="1121884.SAMN02745131_03620"/>
<proteinExistence type="predicted"/>
<dbReference type="GO" id="GO:0009279">
    <property type="term" value="C:cell outer membrane"/>
    <property type="evidence" value="ECO:0007669"/>
    <property type="project" value="UniProtKB-SubCell"/>
</dbReference>
<dbReference type="PANTHER" id="PTHR30329">
    <property type="entry name" value="STATOR ELEMENT OF FLAGELLAR MOTOR COMPLEX"/>
    <property type="match status" value="1"/>
</dbReference>
<dbReference type="PROSITE" id="PS51123">
    <property type="entry name" value="OMPA_2"/>
    <property type="match status" value="1"/>
</dbReference>
<dbReference type="AlphaFoldDB" id="A0A1M5EU50"/>
<dbReference type="Pfam" id="PF13488">
    <property type="entry name" value="Gly-zipper_Omp"/>
    <property type="match status" value="1"/>
</dbReference>
<evidence type="ECO:0000259" key="6">
    <source>
        <dbReference type="PROSITE" id="PS51123"/>
    </source>
</evidence>
<reference evidence="7 8" key="1">
    <citation type="submission" date="2016-11" db="EMBL/GenBank/DDBJ databases">
        <authorList>
            <person name="Jaros S."/>
            <person name="Januszkiewicz K."/>
            <person name="Wedrychowicz H."/>
        </authorList>
    </citation>
    <scope>NUCLEOTIDE SEQUENCE [LARGE SCALE GENOMIC DNA]</scope>
    <source>
        <strain evidence="7 8">DSM 18119</strain>
    </source>
</reference>
<dbReference type="InterPro" id="IPR006690">
    <property type="entry name" value="OMPA-like_CS"/>
</dbReference>
<gene>
    <name evidence="7" type="ORF">SAMN02745131_03620</name>
</gene>
<dbReference type="PRINTS" id="PR01021">
    <property type="entry name" value="OMPADOMAIN"/>
</dbReference>
<dbReference type="PANTHER" id="PTHR30329:SF21">
    <property type="entry name" value="LIPOPROTEIN YIAD-RELATED"/>
    <property type="match status" value="1"/>
</dbReference>
<dbReference type="Proteomes" id="UP000184048">
    <property type="component" value="Unassembled WGS sequence"/>
</dbReference>
<dbReference type="OrthoDB" id="9782229at2"/>
<evidence type="ECO:0000256" key="4">
    <source>
        <dbReference type="PROSITE-ProRule" id="PRU00473"/>
    </source>
</evidence>
<dbReference type="PROSITE" id="PS51257">
    <property type="entry name" value="PROKAR_LIPOPROTEIN"/>
    <property type="match status" value="1"/>
</dbReference>
<evidence type="ECO:0000256" key="5">
    <source>
        <dbReference type="SAM" id="MobiDB-lite"/>
    </source>
</evidence>
<feature type="region of interest" description="Disordered" evidence="5">
    <location>
        <begin position="173"/>
        <end position="202"/>
    </location>
</feature>
<evidence type="ECO:0000313" key="7">
    <source>
        <dbReference type="EMBL" id="SHF82765.1"/>
    </source>
</evidence>
<evidence type="ECO:0000256" key="3">
    <source>
        <dbReference type="ARBA" id="ARBA00023237"/>
    </source>
</evidence>
<evidence type="ECO:0000256" key="1">
    <source>
        <dbReference type="ARBA" id="ARBA00004442"/>
    </source>
</evidence>
<dbReference type="EMBL" id="FQUU01000020">
    <property type="protein sequence ID" value="SHF82765.1"/>
    <property type="molecule type" value="Genomic_DNA"/>
</dbReference>
<keyword evidence="3" id="KW-0998">Cell outer membrane</keyword>
<dbReference type="Pfam" id="PF00691">
    <property type="entry name" value="OmpA"/>
    <property type="match status" value="1"/>
</dbReference>
<dbReference type="InterPro" id="IPR006664">
    <property type="entry name" value="OMP_bac"/>
</dbReference>
<evidence type="ECO:0000256" key="2">
    <source>
        <dbReference type="ARBA" id="ARBA00023136"/>
    </source>
</evidence>
<name>A0A1M5EU50_9BACT</name>
<dbReference type="Gene3D" id="3.30.1330.60">
    <property type="entry name" value="OmpA-like domain"/>
    <property type="match status" value="1"/>
</dbReference>
<dbReference type="PROSITE" id="PS01068">
    <property type="entry name" value="OMPA_1"/>
    <property type="match status" value="1"/>
</dbReference>